<feature type="region of interest" description="Disordered" evidence="1">
    <location>
        <begin position="205"/>
        <end position="243"/>
    </location>
</feature>
<dbReference type="OrthoDB" id="3331809at2759"/>
<organism evidence="2 3">
    <name type="scientific">Jaapia argillacea MUCL 33604</name>
    <dbReference type="NCBI Taxonomy" id="933084"/>
    <lineage>
        <taxon>Eukaryota</taxon>
        <taxon>Fungi</taxon>
        <taxon>Dikarya</taxon>
        <taxon>Basidiomycota</taxon>
        <taxon>Agaricomycotina</taxon>
        <taxon>Agaricomycetes</taxon>
        <taxon>Agaricomycetidae</taxon>
        <taxon>Jaapiales</taxon>
        <taxon>Jaapiaceae</taxon>
        <taxon>Jaapia</taxon>
    </lineage>
</organism>
<reference evidence="3" key="1">
    <citation type="journal article" date="2014" name="Proc. Natl. Acad. Sci. U.S.A.">
        <title>Extensive sampling of basidiomycete genomes demonstrates inadequacy of the white-rot/brown-rot paradigm for wood decay fungi.</title>
        <authorList>
            <person name="Riley R."/>
            <person name="Salamov A.A."/>
            <person name="Brown D.W."/>
            <person name="Nagy L.G."/>
            <person name="Floudas D."/>
            <person name="Held B.W."/>
            <person name="Levasseur A."/>
            <person name="Lombard V."/>
            <person name="Morin E."/>
            <person name="Otillar R."/>
            <person name="Lindquist E.A."/>
            <person name="Sun H."/>
            <person name="LaButti K.M."/>
            <person name="Schmutz J."/>
            <person name="Jabbour D."/>
            <person name="Luo H."/>
            <person name="Baker S.E."/>
            <person name="Pisabarro A.G."/>
            <person name="Walton J.D."/>
            <person name="Blanchette R.A."/>
            <person name="Henrissat B."/>
            <person name="Martin F."/>
            <person name="Cullen D."/>
            <person name="Hibbett D.S."/>
            <person name="Grigoriev I.V."/>
        </authorList>
    </citation>
    <scope>NUCLEOTIDE SEQUENCE [LARGE SCALE GENOMIC DNA]</scope>
    <source>
        <strain evidence="3">MUCL 33604</strain>
    </source>
</reference>
<gene>
    <name evidence="2" type="ORF">JAAARDRAFT_40789</name>
</gene>
<dbReference type="EMBL" id="KL197745">
    <property type="protein sequence ID" value="KDQ51762.1"/>
    <property type="molecule type" value="Genomic_DNA"/>
</dbReference>
<dbReference type="InParanoid" id="A0A067PL54"/>
<evidence type="ECO:0000256" key="1">
    <source>
        <dbReference type="SAM" id="MobiDB-lite"/>
    </source>
</evidence>
<dbReference type="Proteomes" id="UP000027265">
    <property type="component" value="Unassembled WGS sequence"/>
</dbReference>
<accession>A0A067PL54</accession>
<feature type="region of interest" description="Disordered" evidence="1">
    <location>
        <begin position="323"/>
        <end position="344"/>
    </location>
</feature>
<dbReference type="AlphaFoldDB" id="A0A067PL54"/>
<keyword evidence="3" id="KW-1185">Reference proteome</keyword>
<protein>
    <submittedName>
        <fullName evidence="2">Uncharacterized protein</fullName>
    </submittedName>
</protein>
<proteinExistence type="predicted"/>
<dbReference type="HOGENOM" id="CLU_674493_0_0_1"/>
<evidence type="ECO:0000313" key="3">
    <source>
        <dbReference type="Proteomes" id="UP000027265"/>
    </source>
</evidence>
<evidence type="ECO:0000313" key="2">
    <source>
        <dbReference type="EMBL" id="KDQ51762.1"/>
    </source>
</evidence>
<name>A0A067PL54_9AGAM</name>
<sequence length="408" mass="46115">MSQSDRVSVLSAPYSDISIDYRHSDEVWDRVIRSPRIYSIVVFSINPTSTLDSLLGEDVSILLNPGSFPRRPYVGFIQEHFGLPLRDDPYTDCRIYFLTQGLPSPSADGLRESSMCVPIWPTTEHPSGRKPIRLREPLPWENVYLHSMLYVDVRVLSADFEDAKISGVMFFPEARHHMEFQHEDQIRKSALWKEWAPATPQGLVEENADSCRKPDGDDSLPDPTPSSGAAESGDIDDAPSIHGGREEVGNLFLGIMGAEPSDYVTVDATYDLSTIISLPEPEDFFEEEKAIRNLAQEFIEHKAVLEAEEEAGWAREMKEEQDRMLAANSQHSPDTPPELGRKSLPKRNRFNFLQVYTRTRERLGSIFNKFSLSPSTSSSSSLPTQNLGRVGLLDSCRRCNRRCDPHWV</sequence>